<protein>
    <submittedName>
        <fullName evidence="2">NAD(P)-binding protein</fullName>
    </submittedName>
</protein>
<proteinExistence type="predicted"/>
<name>A0A3N4JPN2_9PEZI</name>
<dbReference type="InterPro" id="IPR055222">
    <property type="entry name" value="PRISE-like_Rossmann-fold"/>
</dbReference>
<dbReference type="CDD" id="cd08948">
    <property type="entry name" value="5beta-POR_like_SDR_a"/>
    <property type="match status" value="1"/>
</dbReference>
<accession>A0A3N4JPN2</accession>
<sequence length="404" mass="45041">MPRAIITGATGINGTAILQALSADPTTWTEIHAVSRSLPSSPPSSRIKHTPLDLLTPPSEISTHLQSKLTPSSSNEDIPRVALIQVNTVYVFFTAYMEKPTEEEMADVDGRMLRNFIEGLREAGLEGCLKRVVLTTGAKYYGVQHGPIKLPAEETDPRVDDPTCPPNFYYVQEDILRDEARDRNWDWVICVPNDIIGYAHGNYMNIASALAIYATVCHELSEPLFFPGNETFYTGWDSHSYSKLIAEFEIWAALTPQTSNQLLNIVNDDPATWATNWPRLATYFNTRIPPDQFSRAAPLPSSTKLPLAPPIEAYADTAGLAGRIPRSTLENRVDLVKWSQRQEVKDAWEKIVDRSGGKIRSDGLEKATWRFANFVLGRQYSIVISMAKGRELGWKGWGSTWGGV</sequence>
<dbReference type="STRING" id="1336337.A0A3N4JPN2"/>
<evidence type="ECO:0000259" key="1">
    <source>
        <dbReference type="Pfam" id="PF22917"/>
    </source>
</evidence>
<gene>
    <name evidence="2" type="ORF">L873DRAFT_1828158</name>
</gene>
<evidence type="ECO:0000313" key="3">
    <source>
        <dbReference type="Proteomes" id="UP000276215"/>
    </source>
</evidence>
<dbReference type="Gene3D" id="3.40.50.720">
    <property type="entry name" value="NAD(P)-binding Rossmann-like Domain"/>
    <property type="match status" value="1"/>
</dbReference>
<dbReference type="OrthoDB" id="1731983at2759"/>
<dbReference type="InterPro" id="IPR036291">
    <property type="entry name" value="NAD(P)-bd_dom_sf"/>
</dbReference>
<reference evidence="2 3" key="1">
    <citation type="journal article" date="2018" name="Nat. Ecol. Evol.">
        <title>Pezizomycetes genomes reveal the molecular basis of ectomycorrhizal truffle lifestyle.</title>
        <authorList>
            <person name="Murat C."/>
            <person name="Payen T."/>
            <person name="Noel B."/>
            <person name="Kuo A."/>
            <person name="Morin E."/>
            <person name="Chen J."/>
            <person name="Kohler A."/>
            <person name="Krizsan K."/>
            <person name="Balestrini R."/>
            <person name="Da Silva C."/>
            <person name="Montanini B."/>
            <person name="Hainaut M."/>
            <person name="Levati E."/>
            <person name="Barry K.W."/>
            <person name="Belfiori B."/>
            <person name="Cichocki N."/>
            <person name="Clum A."/>
            <person name="Dockter R.B."/>
            <person name="Fauchery L."/>
            <person name="Guy J."/>
            <person name="Iotti M."/>
            <person name="Le Tacon F."/>
            <person name="Lindquist E.A."/>
            <person name="Lipzen A."/>
            <person name="Malagnac F."/>
            <person name="Mello A."/>
            <person name="Molinier V."/>
            <person name="Miyauchi S."/>
            <person name="Poulain J."/>
            <person name="Riccioni C."/>
            <person name="Rubini A."/>
            <person name="Sitrit Y."/>
            <person name="Splivallo R."/>
            <person name="Traeger S."/>
            <person name="Wang M."/>
            <person name="Zifcakova L."/>
            <person name="Wipf D."/>
            <person name="Zambonelli A."/>
            <person name="Paolocci F."/>
            <person name="Nowrousian M."/>
            <person name="Ottonello S."/>
            <person name="Baldrian P."/>
            <person name="Spatafora J.W."/>
            <person name="Henrissat B."/>
            <person name="Nagy L.G."/>
            <person name="Aury J.M."/>
            <person name="Wincker P."/>
            <person name="Grigoriev I.V."/>
            <person name="Bonfante P."/>
            <person name="Martin F.M."/>
        </authorList>
    </citation>
    <scope>NUCLEOTIDE SEQUENCE [LARGE SCALE GENOMIC DNA]</scope>
    <source>
        <strain evidence="2 3">120613-1</strain>
    </source>
</reference>
<dbReference type="PANTHER" id="PTHR32487:SF0">
    <property type="entry name" value="3-OXO-DELTA(4,5)-STEROID 5-BETA-REDUCTASE"/>
    <property type="match status" value="1"/>
</dbReference>
<dbReference type="PANTHER" id="PTHR32487">
    <property type="entry name" value="3-OXO-DELTA(4,5)-STEROID 5-BETA-REDUCTASE"/>
    <property type="match status" value="1"/>
</dbReference>
<organism evidence="2 3">
    <name type="scientific">Choiromyces venosus 120613-1</name>
    <dbReference type="NCBI Taxonomy" id="1336337"/>
    <lineage>
        <taxon>Eukaryota</taxon>
        <taxon>Fungi</taxon>
        <taxon>Dikarya</taxon>
        <taxon>Ascomycota</taxon>
        <taxon>Pezizomycotina</taxon>
        <taxon>Pezizomycetes</taxon>
        <taxon>Pezizales</taxon>
        <taxon>Tuberaceae</taxon>
        <taxon>Choiromyces</taxon>
    </lineage>
</organism>
<dbReference type="EMBL" id="ML120389">
    <property type="protein sequence ID" value="RPA99207.1"/>
    <property type="molecule type" value="Genomic_DNA"/>
</dbReference>
<feature type="domain" description="PRISE-like Rossmann-fold" evidence="1">
    <location>
        <begin position="4"/>
        <end position="285"/>
    </location>
</feature>
<dbReference type="SUPFAM" id="SSF51735">
    <property type="entry name" value="NAD(P)-binding Rossmann-fold domains"/>
    <property type="match status" value="1"/>
</dbReference>
<dbReference type="AlphaFoldDB" id="A0A3N4JPN2"/>
<keyword evidence="3" id="KW-1185">Reference proteome</keyword>
<dbReference type="Proteomes" id="UP000276215">
    <property type="component" value="Unassembled WGS sequence"/>
</dbReference>
<dbReference type="Pfam" id="PF22917">
    <property type="entry name" value="PRISE"/>
    <property type="match status" value="1"/>
</dbReference>
<evidence type="ECO:0000313" key="2">
    <source>
        <dbReference type="EMBL" id="RPA99207.1"/>
    </source>
</evidence>